<dbReference type="HOGENOM" id="CLU_1916118_0_0_6"/>
<dbReference type="GO" id="GO:0008270">
    <property type="term" value="F:zinc ion binding"/>
    <property type="evidence" value="ECO:0007669"/>
    <property type="project" value="InterPro"/>
</dbReference>
<evidence type="ECO:0000256" key="2">
    <source>
        <dbReference type="ARBA" id="ARBA00022801"/>
    </source>
</evidence>
<organism evidence="4">
    <name type="scientific">Hydrogenovibrio crunogenus (strain DSM 25203 / XCL-2)</name>
    <name type="common">Thiomicrospira crunogena</name>
    <dbReference type="NCBI Taxonomy" id="317025"/>
    <lineage>
        <taxon>Bacteria</taxon>
        <taxon>Pseudomonadati</taxon>
        <taxon>Pseudomonadota</taxon>
        <taxon>Gammaproteobacteria</taxon>
        <taxon>Thiotrichales</taxon>
        <taxon>Piscirickettsiaceae</taxon>
        <taxon>Hydrogenovibrio</taxon>
    </lineage>
</organism>
<keyword evidence="1" id="KW-0479">Metal-binding</keyword>
<gene>
    <name evidence="4" type="ordered locus">Tcr_1712</name>
</gene>
<dbReference type="GO" id="GO:0003676">
    <property type="term" value="F:nucleic acid binding"/>
    <property type="evidence" value="ECO:0007669"/>
    <property type="project" value="InterPro"/>
</dbReference>
<dbReference type="Pfam" id="PF08797">
    <property type="entry name" value="HIRAN"/>
    <property type="match status" value="1"/>
</dbReference>
<dbReference type="OrthoDB" id="5612340at2"/>
<dbReference type="GO" id="GO:0016818">
    <property type="term" value="F:hydrolase activity, acting on acid anhydrides, in phosphorus-containing anhydrides"/>
    <property type="evidence" value="ECO:0007669"/>
    <property type="project" value="InterPro"/>
</dbReference>
<dbReference type="SMART" id="SM00910">
    <property type="entry name" value="HIRAN"/>
    <property type="match status" value="1"/>
</dbReference>
<proteinExistence type="predicted"/>
<feature type="domain" description="HIRAN" evidence="3">
    <location>
        <begin position="18"/>
        <end position="120"/>
    </location>
</feature>
<protein>
    <recommendedName>
        <fullName evidence="3">HIRAN domain-containing protein</fullName>
    </recommendedName>
</protein>
<accession>Q31EW9</accession>
<name>Q31EW9_HYDCU</name>
<dbReference type="Gene3D" id="3.30.70.2330">
    <property type="match status" value="1"/>
</dbReference>
<evidence type="ECO:0000259" key="3">
    <source>
        <dbReference type="SMART" id="SM00910"/>
    </source>
</evidence>
<dbReference type="KEGG" id="tcx:Tcr_1712"/>
<reference evidence="4" key="1">
    <citation type="submission" date="2006-07" db="EMBL/GenBank/DDBJ databases">
        <title>Complete sequence of Thiomicrospira crunogena XCL-2.</title>
        <authorList>
            <consortium name="US DOE Joint Genome Institute"/>
            <person name="Copeland A."/>
            <person name="Lucas S."/>
            <person name="Lapidus A."/>
            <person name="Barry K."/>
            <person name="Detter J.C."/>
            <person name="Glavina del Rio T."/>
            <person name="Hammon N."/>
            <person name="Israni S."/>
            <person name="Dalin E."/>
            <person name="Tice H."/>
            <person name="Pitluck S."/>
            <person name="Chain P."/>
            <person name="Malfatti S."/>
            <person name="Shin M."/>
            <person name="Vergez L."/>
            <person name="Schmutz J."/>
            <person name="Larimer F."/>
            <person name="Land M."/>
            <person name="Hauser L."/>
            <person name="Kyrpides N."/>
            <person name="Lykidis A."/>
            <person name="Scott K.M."/>
            <person name="Sievert S."/>
            <person name="Kerfeld C."/>
            <person name="Freyermuth S."/>
            <person name="Dobrinski K."/>
            <person name="Boller A."/>
            <person name="Fitzpatrick K."/>
            <person name="Thoma P."/>
            <person name="Moore J."/>
            <person name="Richardson P."/>
        </authorList>
    </citation>
    <scope>NUCLEOTIDE SEQUENCE</scope>
    <source>
        <strain evidence="4">XCL-2</strain>
    </source>
</reference>
<dbReference type="EMBL" id="CP000109">
    <property type="protein sequence ID" value="ABB42304.1"/>
    <property type="molecule type" value="Genomic_DNA"/>
</dbReference>
<evidence type="ECO:0000256" key="1">
    <source>
        <dbReference type="ARBA" id="ARBA00022723"/>
    </source>
</evidence>
<keyword evidence="2" id="KW-0378">Hydrolase</keyword>
<dbReference type="STRING" id="317025.Tcr_1712"/>
<dbReference type="InterPro" id="IPR014905">
    <property type="entry name" value="HIRAN"/>
</dbReference>
<dbReference type="AlphaFoldDB" id="Q31EW9"/>
<evidence type="ECO:0000313" key="4">
    <source>
        <dbReference type="EMBL" id="ABB42304.1"/>
    </source>
</evidence>
<sequence>MHKINAFFSWFSRPRQQNQVLLIKGSYYYDADRIDATGQFSLNMPLQLRPEPDNEYDANAIQVWVSDNLSQAHLLGYIPRADAKRMNWLIDHQSLSDCRLETCYRQYQRLYLYMNVSSHLTLWQRIQINWFV</sequence>